<keyword evidence="3" id="KW-0813">Transport</keyword>
<dbReference type="GO" id="GO:0005886">
    <property type="term" value="C:plasma membrane"/>
    <property type="evidence" value="ECO:0007669"/>
    <property type="project" value="UniProtKB-SubCell"/>
</dbReference>
<evidence type="ECO:0000256" key="2">
    <source>
        <dbReference type="ARBA" id="ARBA00010110"/>
    </source>
</evidence>
<dbReference type="STRING" id="636.AAW15_04485"/>
<keyword evidence="5 8" id="KW-0812">Transmembrane</keyword>
<feature type="transmembrane region" description="Helical" evidence="8">
    <location>
        <begin position="235"/>
        <end position="251"/>
    </location>
</feature>
<dbReference type="PANTHER" id="PTHR43057:SF1">
    <property type="entry name" value="ARSENICAL-RESISTANCE PROTEIN 3"/>
    <property type="match status" value="1"/>
</dbReference>
<dbReference type="PANTHER" id="PTHR43057">
    <property type="entry name" value="ARSENITE EFFLUX TRANSPORTER"/>
    <property type="match status" value="1"/>
</dbReference>
<feature type="transmembrane region" description="Helical" evidence="8">
    <location>
        <begin position="163"/>
        <end position="182"/>
    </location>
</feature>
<accession>A0A2A7U137</accession>
<protein>
    <submittedName>
        <fullName evidence="9">Arsenic resistance protein</fullName>
    </submittedName>
</protein>
<dbReference type="OrthoDB" id="3254016at2"/>
<dbReference type="GO" id="GO:0015105">
    <property type="term" value="F:arsenite transmembrane transporter activity"/>
    <property type="evidence" value="ECO:0007669"/>
    <property type="project" value="TreeGrafter"/>
</dbReference>
<feature type="transmembrane region" description="Helical" evidence="8">
    <location>
        <begin position="97"/>
        <end position="115"/>
    </location>
</feature>
<dbReference type="GO" id="GO:0015104">
    <property type="term" value="F:antimonite transmembrane transporter activity"/>
    <property type="evidence" value="ECO:0007669"/>
    <property type="project" value="TreeGrafter"/>
</dbReference>
<dbReference type="Gene3D" id="1.20.1530.20">
    <property type="match status" value="1"/>
</dbReference>
<keyword evidence="4" id="KW-1003">Cell membrane</keyword>
<evidence type="ECO:0000256" key="8">
    <source>
        <dbReference type="SAM" id="Phobius"/>
    </source>
</evidence>
<feature type="transmembrane region" description="Helical" evidence="8">
    <location>
        <begin position="12"/>
        <end position="33"/>
    </location>
</feature>
<evidence type="ECO:0000313" key="10">
    <source>
        <dbReference type="Proteomes" id="UP000219788"/>
    </source>
</evidence>
<dbReference type="InterPro" id="IPR004706">
    <property type="entry name" value="Arsenical-R_Acr3"/>
</dbReference>
<sequence length="323" mass="34969">MSLSREWLERRQIALYLAAILLAILQGLTLPTHPPSSQAISLALALMLYATFLPLPLGELGRALRQPRFLAALLLTQFLLIPLLLTLLLPLLPDQPLLRLGILLVLLTPCIDYVVPFAQLGRADVRPLLAATPLLLMLQMVLLPLYLHLFLGAQAAQHIQPTPFITAFLQLVVLPLCLAALTQTLCRRSRRGQAIAHGLALLPVPSCALVLWVVVASTLTHLEAAADAALQSMPIYLLFAAVAPLIGWGMARLWRLDAPQGRAIAFSAATRNSLVVLPLALAIPGALPLLPAVIVSQTLVELLSELVYIRLIARLGRRAGVDD</sequence>
<comment type="caution">
    <text evidence="9">The sequence shown here is derived from an EMBL/GenBank/DDBJ whole genome shotgun (WGS) entry which is preliminary data.</text>
</comment>
<keyword evidence="6 8" id="KW-1133">Transmembrane helix</keyword>
<evidence type="ECO:0000256" key="3">
    <source>
        <dbReference type="ARBA" id="ARBA00022448"/>
    </source>
</evidence>
<name>A0A2A7U137_EDWTA</name>
<organism evidence="9 10">
    <name type="scientific">Edwardsiella tarda</name>
    <dbReference type="NCBI Taxonomy" id="636"/>
    <lineage>
        <taxon>Bacteria</taxon>
        <taxon>Pseudomonadati</taxon>
        <taxon>Pseudomonadota</taxon>
        <taxon>Gammaproteobacteria</taxon>
        <taxon>Enterobacterales</taxon>
        <taxon>Hafniaceae</taxon>
        <taxon>Edwardsiella</taxon>
    </lineage>
</organism>
<feature type="transmembrane region" description="Helical" evidence="8">
    <location>
        <begin position="127"/>
        <end position="151"/>
    </location>
</feature>
<dbReference type="InterPro" id="IPR002657">
    <property type="entry name" value="BilAc:Na_symport/Acr3"/>
</dbReference>
<keyword evidence="7 8" id="KW-0472">Membrane</keyword>
<reference evidence="10" key="1">
    <citation type="submission" date="2017-09" db="EMBL/GenBank/DDBJ databases">
        <title>FDA dAtabase for Regulatory Grade micrObial Sequences (FDA-ARGOS): Supporting development and validation of Infectious Disease Dx tests.</title>
        <authorList>
            <person name="Goldberg B."/>
            <person name="Campos J."/>
            <person name="Tallon L."/>
            <person name="Sadzewicz L."/>
            <person name="Ott S."/>
            <person name="Zhao X."/>
            <person name="Nagaraj S."/>
            <person name="Vavikolanu K."/>
            <person name="Aluvathingal J."/>
            <person name="Nadendla S."/>
            <person name="Geyer C."/>
            <person name="Sichtig H."/>
        </authorList>
    </citation>
    <scope>NUCLEOTIDE SEQUENCE [LARGE SCALE GENOMIC DNA]</scope>
    <source>
        <strain evidence="10">FDAARGOS_370</strain>
    </source>
</reference>
<dbReference type="Proteomes" id="UP000219788">
    <property type="component" value="Unassembled WGS sequence"/>
</dbReference>
<evidence type="ECO:0000256" key="6">
    <source>
        <dbReference type="ARBA" id="ARBA00022989"/>
    </source>
</evidence>
<evidence type="ECO:0000313" key="9">
    <source>
        <dbReference type="EMBL" id="PEH72001.1"/>
    </source>
</evidence>
<evidence type="ECO:0000256" key="7">
    <source>
        <dbReference type="ARBA" id="ARBA00023136"/>
    </source>
</evidence>
<dbReference type="EMBL" id="PDDV01000013">
    <property type="protein sequence ID" value="PEH72001.1"/>
    <property type="molecule type" value="Genomic_DNA"/>
</dbReference>
<feature type="transmembrane region" description="Helical" evidence="8">
    <location>
        <begin position="194"/>
        <end position="215"/>
    </location>
</feature>
<proteinExistence type="inferred from homology"/>
<gene>
    <name evidence="9" type="ORF">CRM76_08765</name>
</gene>
<dbReference type="RefSeq" id="WP_097364447.1">
    <property type="nucleotide sequence ID" value="NZ_AP028090.1"/>
</dbReference>
<dbReference type="InterPro" id="IPR038770">
    <property type="entry name" value="Na+/solute_symporter_sf"/>
</dbReference>
<comment type="subcellular location">
    <subcellularLocation>
        <location evidence="1">Cell membrane</location>
        <topology evidence="1">Multi-pass membrane protein</topology>
    </subcellularLocation>
</comment>
<evidence type="ECO:0000256" key="1">
    <source>
        <dbReference type="ARBA" id="ARBA00004651"/>
    </source>
</evidence>
<feature type="transmembrane region" description="Helical" evidence="8">
    <location>
        <begin position="39"/>
        <end position="57"/>
    </location>
</feature>
<dbReference type="GO" id="GO:0015297">
    <property type="term" value="F:antiporter activity"/>
    <property type="evidence" value="ECO:0007669"/>
    <property type="project" value="InterPro"/>
</dbReference>
<feature type="transmembrane region" description="Helical" evidence="8">
    <location>
        <begin position="69"/>
        <end position="91"/>
    </location>
</feature>
<evidence type="ECO:0000256" key="4">
    <source>
        <dbReference type="ARBA" id="ARBA00022475"/>
    </source>
</evidence>
<comment type="similarity">
    <text evidence="2">Belongs to the arsenical resistance-3 (ACR3) (TC 2.A.59) family.</text>
</comment>
<dbReference type="Pfam" id="PF01758">
    <property type="entry name" value="SBF"/>
    <property type="match status" value="1"/>
</dbReference>
<dbReference type="AlphaFoldDB" id="A0A2A7U137"/>
<evidence type="ECO:0000256" key="5">
    <source>
        <dbReference type="ARBA" id="ARBA00022692"/>
    </source>
</evidence>